<dbReference type="InterPro" id="IPR036179">
    <property type="entry name" value="Ig-like_dom_sf"/>
</dbReference>
<keyword evidence="2" id="KW-1003">Cell membrane</keyword>
<dbReference type="EMBL" id="CM001255">
    <property type="protein sequence ID" value="EHH17786.1"/>
    <property type="molecule type" value="Genomic_DNA"/>
</dbReference>
<dbReference type="GO" id="GO:0002376">
    <property type="term" value="P:immune system process"/>
    <property type="evidence" value="ECO:0007669"/>
    <property type="project" value="UniProtKB-KW"/>
</dbReference>
<evidence type="ECO:0000256" key="5">
    <source>
        <dbReference type="ARBA" id="ARBA00023136"/>
    </source>
</evidence>
<dbReference type="InterPro" id="IPR007110">
    <property type="entry name" value="Ig-like_dom"/>
</dbReference>
<dbReference type="InterPro" id="IPR050413">
    <property type="entry name" value="TCR_beta_variable"/>
</dbReference>
<protein>
    <recommendedName>
        <fullName evidence="7">Ig-like domain-containing protein</fullName>
    </recommendedName>
</protein>
<dbReference type="InterPro" id="IPR013106">
    <property type="entry name" value="Ig_V-set"/>
</dbReference>
<sequence length="129" mass="14511">MASLLLFCVTFCLLGTGSMDADVTQTPRNKIAKTGKRIMLECSQTKGHDQMYWYRQDPGLGLRLIYYSFDVNSTERGDFSSESTVSRLRIEHFPLTLESASPSHTSQYLCASSEYTVLHGYRHSAQKGS</sequence>
<feature type="signal peptide" evidence="6">
    <location>
        <begin position="1"/>
        <end position="21"/>
    </location>
</feature>
<dbReference type="Pfam" id="PF07686">
    <property type="entry name" value="V-set"/>
    <property type="match status" value="1"/>
</dbReference>
<feature type="chain" id="PRO_5003500073" description="Ig-like domain-containing protein" evidence="6">
    <location>
        <begin position="22"/>
        <end position="129"/>
    </location>
</feature>
<keyword evidence="4" id="KW-0391">Immunity</keyword>
<evidence type="ECO:0000256" key="4">
    <source>
        <dbReference type="ARBA" id="ARBA00022859"/>
    </source>
</evidence>
<dbReference type="AlphaFoldDB" id="G7MMZ0"/>
<gene>
    <name evidence="8" type="ORF">EGK_14254</name>
</gene>
<dbReference type="PROSITE" id="PS50835">
    <property type="entry name" value="IG_LIKE"/>
    <property type="match status" value="1"/>
</dbReference>
<evidence type="ECO:0000313" key="8">
    <source>
        <dbReference type="EMBL" id="EHH17786.1"/>
    </source>
</evidence>
<dbReference type="Proteomes" id="UP000013456">
    <property type="component" value="Chromosome 3"/>
</dbReference>
<dbReference type="InterPro" id="IPR013783">
    <property type="entry name" value="Ig-like_fold"/>
</dbReference>
<feature type="domain" description="Ig-like" evidence="7">
    <location>
        <begin position="21"/>
        <end position="110"/>
    </location>
</feature>
<organism evidence="8">
    <name type="scientific">Macaca mulatta</name>
    <name type="common">Rhesus macaque</name>
    <dbReference type="NCBI Taxonomy" id="9544"/>
    <lineage>
        <taxon>Eukaryota</taxon>
        <taxon>Metazoa</taxon>
        <taxon>Chordata</taxon>
        <taxon>Craniata</taxon>
        <taxon>Vertebrata</taxon>
        <taxon>Euteleostomi</taxon>
        <taxon>Mammalia</taxon>
        <taxon>Eutheria</taxon>
        <taxon>Euarchontoglires</taxon>
        <taxon>Primates</taxon>
        <taxon>Haplorrhini</taxon>
        <taxon>Catarrhini</taxon>
        <taxon>Cercopithecidae</taxon>
        <taxon>Cercopithecinae</taxon>
        <taxon>Macaca</taxon>
    </lineage>
</organism>
<dbReference type="Gene3D" id="2.60.40.10">
    <property type="entry name" value="Immunoglobulins"/>
    <property type="match status" value="1"/>
</dbReference>
<feature type="non-terminal residue" evidence="8">
    <location>
        <position position="129"/>
    </location>
</feature>
<keyword evidence="5" id="KW-0472">Membrane</keyword>
<name>G7MMZ0_MACMU</name>
<comment type="subcellular location">
    <subcellularLocation>
        <location evidence="1">Cell membrane</location>
    </subcellularLocation>
</comment>
<evidence type="ECO:0000256" key="1">
    <source>
        <dbReference type="ARBA" id="ARBA00004236"/>
    </source>
</evidence>
<proteinExistence type="predicted"/>
<evidence type="ECO:0000256" key="2">
    <source>
        <dbReference type="ARBA" id="ARBA00022475"/>
    </source>
</evidence>
<keyword evidence="3 6" id="KW-0732">Signal</keyword>
<dbReference type="GO" id="GO:0005886">
    <property type="term" value="C:plasma membrane"/>
    <property type="evidence" value="ECO:0007669"/>
    <property type="project" value="UniProtKB-SubCell"/>
</dbReference>
<accession>G7MMZ0</accession>
<evidence type="ECO:0000256" key="6">
    <source>
        <dbReference type="SAM" id="SignalP"/>
    </source>
</evidence>
<dbReference type="PANTHER" id="PTHR23268">
    <property type="entry name" value="T-CELL RECEPTOR BETA CHAIN"/>
    <property type="match status" value="1"/>
</dbReference>
<dbReference type="SUPFAM" id="SSF48726">
    <property type="entry name" value="Immunoglobulin"/>
    <property type="match status" value="1"/>
</dbReference>
<evidence type="ECO:0000256" key="3">
    <source>
        <dbReference type="ARBA" id="ARBA00022729"/>
    </source>
</evidence>
<reference evidence="8" key="1">
    <citation type="journal article" date="2011" name="Nat. Biotechnol.">
        <title>Genome sequencing and comparison of two nonhuman primate animal models, the cynomolgus and Chinese rhesus macaques.</title>
        <authorList>
            <person name="Yan G."/>
            <person name="Zhang G."/>
            <person name="Fang X."/>
            <person name="Zhang Y."/>
            <person name="Li C."/>
            <person name="Ling F."/>
            <person name="Cooper D.N."/>
            <person name="Li Q."/>
            <person name="Li Y."/>
            <person name="van Gool A.J."/>
            <person name="Du H."/>
            <person name="Chen J."/>
            <person name="Chen R."/>
            <person name="Zhang P."/>
            <person name="Huang Z."/>
            <person name="Thompson J.R."/>
            <person name="Meng Y."/>
            <person name="Bai Y."/>
            <person name="Wang J."/>
            <person name="Zhuo M."/>
            <person name="Wang T."/>
            <person name="Huang Y."/>
            <person name="Wei L."/>
            <person name="Li J."/>
            <person name="Wang Z."/>
            <person name="Hu H."/>
            <person name="Yang P."/>
            <person name="Le L."/>
            <person name="Stenson P.D."/>
            <person name="Li B."/>
            <person name="Liu X."/>
            <person name="Ball E.V."/>
            <person name="An N."/>
            <person name="Huang Q."/>
            <person name="Zhang Y."/>
            <person name="Fan W."/>
            <person name="Zhang X."/>
            <person name="Li Y."/>
            <person name="Wang W."/>
            <person name="Katze M.G."/>
            <person name="Su B."/>
            <person name="Nielsen R."/>
            <person name="Yang H."/>
            <person name="Wang J."/>
            <person name="Wang X."/>
            <person name="Wang J."/>
        </authorList>
    </citation>
    <scope>NUCLEOTIDE SEQUENCE [LARGE SCALE GENOMIC DNA]</scope>
    <source>
        <strain evidence="8">CR-5</strain>
    </source>
</reference>
<evidence type="ECO:0000259" key="7">
    <source>
        <dbReference type="PROSITE" id="PS50835"/>
    </source>
</evidence>
<dbReference type="PANTHER" id="PTHR23268:SF30">
    <property type="entry name" value="T CELL RECEPTOR BETA CHAIN MC.7.G5-RELATED"/>
    <property type="match status" value="1"/>
</dbReference>